<dbReference type="RefSeq" id="WP_068140018.1">
    <property type="nucleotide sequence ID" value="NZ_AP014924.1"/>
</dbReference>
<dbReference type="GO" id="GO:0048038">
    <property type="term" value="F:quinone binding"/>
    <property type="evidence" value="ECO:0007669"/>
    <property type="project" value="UniProtKB-KW"/>
</dbReference>
<feature type="transmembrane region" description="Helical" evidence="5">
    <location>
        <begin position="110"/>
        <end position="127"/>
    </location>
</feature>
<feature type="transmembrane region" description="Helical" evidence="5">
    <location>
        <begin position="38"/>
        <end position="63"/>
    </location>
</feature>
<dbReference type="HAMAP" id="MF_00445">
    <property type="entry name" value="NDH1_NuoN_1"/>
    <property type="match status" value="1"/>
</dbReference>
<keyword evidence="5" id="KW-0874">Quinone</keyword>
<dbReference type="EC" id="7.1.1.-" evidence="5"/>
<dbReference type="STRING" id="1555112.LIP_3107"/>
<feature type="transmembrane region" description="Helical" evidence="5">
    <location>
        <begin position="12"/>
        <end position="31"/>
    </location>
</feature>
<proteinExistence type="inferred from homology"/>
<feature type="transmembrane region" description="Helical" evidence="5">
    <location>
        <begin position="375"/>
        <end position="395"/>
    </location>
</feature>
<feature type="transmembrane region" description="Helical" evidence="5">
    <location>
        <begin position="244"/>
        <end position="264"/>
    </location>
</feature>
<feature type="transmembrane region" description="Helical" evidence="5">
    <location>
        <begin position="332"/>
        <end position="354"/>
    </location>
</feature>
<dbReference type="PANTHER" id="PTHR22773">
    <property type="entry name" value="NADH DEHYDROGENASE"/>
    <property type="match status" value="1"/>
</dbReference>
<protein>
    <recommendedName>
        <fullName evidence="5">NADH-quinone oxidoreductase subunit N</fullName>
        <ecNumber evidence="5">7.1.1.-</ecNumber>
    </recommendedName>
    <alternativeName>
        <fullName evidence="5">NADH dehydrogenase I subunit N</fullName>
    </alternativeName>
    <alternativeName>
        <fullName evidence="5">NDH-1 subunit N</fullName>
    </alternativeName>
</protein>
<keyword evidence="4 5" id="KW-0472">Membrane</keyword>
<dbReference type="Proteomes" id="UP000065807">
    <property type="component" value="Chromosome"/>
</dbReference>
<keyword evidence="5" id="KW-0520">NAD</keyword>
<gene>
    <name evidence="5" type="primary">nuoN</name>
    <name evidence="8" type="ORF">LIP_3107</name>
</gene>
<dbReference type="EMBL" id="AP014924">
    <property type="protein sequence ID" value="BAS28935.1"/>
    <property type="molecule type" value="Genomic_DNA"/>
</dbReference>
<dbReference type="GO" id="GO:0005886">
    <property type="term" value="C:plasma membrane"/>
    <property type="evidence" value="ECO:0007669"/>
    <property type="project" value="UniProtKB-SubCell"/>
</dbReference>
<keyword evidence="5" id="KW-1003">Cell membrane</keyword>
<keyword evidence="3 5" id="KW-1133">Transmembrane helix</keyword>
<accession>A0A0K2SP87</accession>
<reference evidence="9" key="2">
    <citation type="journal article" date="2016" name="Int. J. Syst. Evol. Microbiol.">
        <title>Complete genome sequence and cell structure of Limnochorda pilosa, a Gram-negative spore-former within the phylum Firmicutes.</title>
        <authorList>
            <person name="Watanabe M."/>
            <person name="Kojima H."/>
            <person name="Fukui M."/>
        </authorList>
    </citation>
    <scope>NUCLEOTIDE SEQUENCE [LARGE SCALE GENOMIC DNA]</scope>
    <source>
        <strain evidence="9">HC45</strain>
    </source>
</reference>
<keyword evidence="5" id="KW-1278">Translocase</keyword>
<evidence type="ECO:0000256" key="4">
    <source>
        <dbReference type="ARBA" id="ARBA00023136"/>
    </source>
</evidence>
<keyword evidence="2 5" id="KW-0812">Transmembrane</keyword>
<evidence type="ECO:0000256" key="3">
    <source>
        <dbReference type="ARBA" id="ARBA00022989"/>
    </source>
</evidence>
<evidence type="ECO:0000256" key="6">
    <source>
        <dbReference type="RuleBase" id="RU000320"/>
    </source>
</evidence>
<evidence type="ECO:0000313" key="9">
    <source>
        <dbReference type="Proteomes" id="UP000065807"/>
    </source>
</evidence>
<feature type="transmembrane region" description="Helical" evidence="5">
    <location>
        <begin position="208"/>
        <end position="232"/>
    </location>
</feature>
<dbReference type="Pfam" id="PF00361">
    <property type="entry name" value="Proton_antipo_M"/>
    <property type="match status" value="1"/>
</dbReference>
<dbReference type="GO" id="GO:0012505">
    <property type="term" value="C:endomembrane system"/>
    <property type="evidence" value="ECO:0007669"/>
    <property type="project" value="UniProtKB-SubCell"/>
</dbReference>
<comment type="subcellular location">
    <subcellularLocation>
        <location evidence="5">Cell membrane</location>
        <topology evidence="5">Multi-pass membrane protein</topology>
    </subcellularLocation>
    <subcellularLocation>
        <location evidence="1">Endomembrane system</location>
        <topology evidence="1">Multi-pass membrane protein</topology>
    </subcellularLocation>
    <subcellularLocation>
        <location evidence="6">Membrane</location>
        <topology evidence="6">Multi-pass membrane protein</topology>
    </subcellularLocation>
</comment>
<dbReference type="KEGG" id="lpil:LIP_3107"/>
<dbReference type="GO" id="GO:0050136">
    <property type="term" value="F:NADH dehydrogenase (quinone) (non-electrogenic) activity"/>
    <property type="evidence" value="ECO:0007669"/>
    <property type="project" value="UniProtKB-UniRule"/>
</dbReference>
<evidence type="ECO:0000313" key="8">
    <source>
        <dbReference type="EMBL" id="BAS28935.1"/>
    </source>
</evidence>
<comment type="similarity">
    <text evidence="5">Belongs to the complex I subunit 2 family.</text>
</comment>
<feature type="transmembrane region" description="Helical" evidence="5">
    <location>
        <begin position="133"/>
        <end position="154"/>
    </location>
</feature>
<sequence length="507" mass="51810">MPVDIDLKLAAPMVSLAAGALAVLLLDLILPARRARPWAFLATLGSIGLAGWYGVGLYGGAAARSDLIGPVSAFLGAMWGDRMGLALNLVVLAAALLAACLSFGRREEDVSGYLALLLWATMGMMVLGAAGDLMVFFVALELLSLSLYVLVGFASDRRAREAAFKYFILGSAASALFLLGAAFLFGAVGSLAFAGIAAGARTGLTSPLFLAGGALVIAGIAFKLALAPFHVWTPDVYQGASTAVTAFMSVGTKAAAFAGLVRLLGSLAPESGAAPASLLAPLWVMALLSMVVGSLAALGQKNLKRMLAYSGVAHAGYLLVAFPNLTSQGVGAAFFYLGAYTATNLGAFAVIAWLEAEGRAGDELEGYTGLFYQKPWLSGLMTLYMVSLAGVAPTAGFMGKLLVIQAGMQAGAGGWAWALITGMVATTVVSAFVYLKVVRQMVAQPAVAGQAEVAQVAAASDSPGPGASRWVLAGIAAVLVLTAWGTLQLGLWPQSLLPVTVGLLPAP</sequence>
<comment type="function">
    <text evidence="5">NDH-1 shuttles electrons from NADH, via FMN and iron-sulfur (Fe-S) centers, to quinones in the respiratory chain. The immediate electron acceptor for the enzyme in this species is believed to be a menaquinone. Couples the redox reaction to proton translocation (for every two electrons transferred, four hydrogen ions are translocated across the cytoplasmic membrane), and thus conserves the redox energy in a proton gradient.</text>
</comment>
<keyword evidence="5" id="KW-0813">Transport</keyword>
<feature type="transmembrane region" description="Helical" evidence="5">
    <location>
        <begin position="470"/>
        <end position="491"/>
    </location>
</feature>
<evidence type="ECO:0000256" key="5">
    <source>
        <dbReference type="HAMAP-Rule" id="MF_00445"/>
    </source>
</evidence>
<feature type="transmembrane region" description="Helical" evidence="5">
    <location>
        <begin position="415"/>
        <end position="435"/>
    </location>
</feature>
<reference evidence="9" key="1">
    <citation type="submission" date="2015-07" db="EMBL/GenBank/DDBJ databases">
        <title>Complete genome sequence and phylogenetic analysis of Limnochorda pilosa.</title>
        <authorList>
            <person name="Watanabe M."/>
            <person name="Kojima H."/>
            <person name="Fukui M."/>
        </authorList>
    </citation>
    <scope>NUCLEOTIDE SEQUENCE [LARGE SCALE GENOMIC DNA]</scope>
    <source>
        <strain evidence="9">HC45</strain>
    </source>
</reference>
<feature type="transmembrane region" description="Helical" evidence="5">
    <location>
        <begin position="166"/>
        <end position="196"/>
    </location>
</feature>
<feature type="transmembrane region" description="Helical" evidence="5">
    <location>
        <begin position="276"/>
        <end position="299"/>
    </location>
</feature>
<evidence type="ECO:0000256" key="1">
    <source>
        <dbReference type="ARBA" id="ARBA00004127"/>
    </source>
</evidence>
<dbReference type="GO" id="GO:0008137">
    <property type="term" value="F:NADH dehydrogenase (ubiquinone) activity"/>
    <property type="evidence" value="ECO:0007669"/>
    <property type="project" value="InterPro"/>
</dbReference>
<dbReference type="AlphaFoldDB" id="A0A0K2SP87"/>
<name>A0A0K2SP87_LIMPI</name>
<dbReference type="GO" id="GO:0042773">
    <property type="term" value="P:ATP synthesis coupled electron transport"/>
    <property type="evidence" value="ECO:0007669"/>
    <property type="project" value="InterPro"/>
</dbReference>
<feature type="transmembrane region" description="Helical" evidence="5">
    <location>
        <begin position="306"/>
        <end position="326"/>
    </location>
</feature>
<organism evidence="8 9">
    <name type="scientific">Limnochorda pilosa</name>
    <dbReference type="NCBI Taxonomy" id="1555112"/>
    <lineage>
        <taxon>Bacteria</taxon>
        <taxon>Bacillati</taxon>
        <taxon>Bacillota</taxon>
        <taxon>Limnochordia</taxon>
        <taxon>Limnochordales</taxon>
        <taxon>Limnochordaceae</taxon>
        <taxon>Limnochorda</taxon>
    </lineage>
</organism>
<comment type="subunit">
    <text evidence="5">NDH-1 is composed of 14 different subunits. Subunits NuoA, H, J, K, L, M, N constitute the membrane sector of the complex.</text>
</comment>
<dbReference type="PATRIC" id="fig|1555112.3.peg.3153"/>
<comment type="catalytic activity">
    <reaction evidence="5">
        <text>a quinone + NADH + 5 H(+)(in) = a quinol + NAD(+) + 4 H(+)(out)</text>
        <dbReference type="Rhea" id="RHEA:57888"/>
        <dbReference type="ChEBI" id="CHEBI:15378"/>
        <dbReference type="ChEBI" id="CHEBI:24646"/>
        <dbReference type="ChEBI" id="CHEBI:57540"/>
        <dbReference type="ChEBI" id="CHEBI:57945"/>
        <dbReference type="ChEBI" id="CHEBI:132124"/>
    </reaction>
</comment>
<evidence type="ECO:0000256" key="2">
    <source>
        <dbReference type="ARBA" id="ARBA00022692"/>
    </source>
</evidence>
<feature type="transmembrane region" description="Helical" evidence="5">
    <location>
        <begin position="83"/>
        <end position="103"/>
    </location>
</feature>
<keyword evidence="9" id="KW-1185">Reference proteome</keyword>
<dbReference type="InterPro" id="IPR001750">
    <property type="entry name" value="ND/Mrp_TM"/>
</dbReference>
<evidence type="ECO:0000259" key="7">
    <source>
        <dbReference type="Pfam" id="PF00361"/>
    </source>
</evidence>
<dbReference type="OrthoDB" id="9807568at2"/>
<dbReference type="InterPro" id="IPR010096">
    <property type="entry name" value="NADH-Q_OxRdtase_suN/2"/>
</dbReference>
<feature type="domain" description="NADH:quinone oxidoreductase/Mrp antiporter transmembrane" evidence="7">
    <location>
        <begin position="130"/>
        <end position="423"/>
    </location>
</feature>